<dbReference type="InterPro" id="IPR051689">
    <property type="entry name" value="Sterol_desaturase/TMEM195"/>
</dbReference>
<dbReference type="Proteomes" id="UP000499080">
    <property type="component" value="Unassembled WGS sequence"/>
</dbReference>
<sequence>MSAEDESYALYLDGEVTEYSDQEIDSETDVENNPVHEEYRRNRRCIDKNFGSFFILWDRLFGTFEPEGDQKIAFGVTKPLQSFNPIAIQTNHIQAIWKKFCSVDGFWNKLSAVFKGPGWSPGTPWLGHLEDIPE</sequence>
<dbReference type="GO" id="GO:0005783">
    <property type="term" value="C:endoplasmic reticulum"/>
    <property type="evidence" value="ECO:0007669"/>
    <property type="project" value="TreeGrafter"/>
</dbReference>
<accession>A0A4Y2C7X4</accession>
<dbReference type="PANTHER" id="PTHR21624">
    <property type="entry name" value="STEROL DESATURASE-RELATED PROTEIN"/>
    <property type="match status" value="1"/>
</dbReference>
<evidence type="ECO:0000256" key="1">
    <source>
        <dbReference type="ARBA" id="ARBA00004127"/>
    </source>
</evidence>
<dbReference type="OrthoDB" id="6354873at2759"/>
<keyword evidence="4" id="KW-0560">Oxidoreductase</keyword>
<dbReference type="PANTHER" id="PTHR21624:SF1">
    <property type="entry name" value="ALKYLGLYCEROL MONOOXYGENASE"/>
    <property type="match status" value="1"/>
</dbReference>
<name>A0A4Y2C7X4_ARAVE</name>
<dbReference type="GO" id="GO:0006643">
    <property type="term" value="P:membrane lipid metabolic process"/>
    <property type="evidence" value="ECO:0007669"/>
    <property type="project" value="TreeGrafter"/>
</dbReference>
<organism evidence="6 7">
    <name type="scientific">Araneus ventricosus</name>
    <name type="common">Orbweaver spider</name>
    <name type="synonym">Epeira ventricosa</name>
    <dbReference type="NCBI Taxonomy" id="182803"/>
    <lineage>
        <taxon>Eukaryota</taxon>
        <taxon>Metazoa</taxon>
        <taxon>Ecdysozoa</taxon>
        <taxon>Arthropoda</taxon>
        <taxon>Chelicerata</taxon>
        <taxon>Arachnida</taxon>
        <taxon>Araneae</taxon>
        <taxon>Araneomorphae</taxon>
        <taxon>Entelegynae</taxon>
        <taxon>Araneoidea</taxon>
        <taxon>Araneidae</taxon>
        <taxon>Araneus</taxon>
    </lineage>
</organism>
<keyword evidence="3" id="KW-1133">Transmembrane helix</keyword>
<evidence type="ECO:0000256" key="2">
    <source>
        <dbReference type="ARBA" id="ARBA00022692"/>
    </source>
</evidence>
<protein>
    <submittedName>
        <fullName evidence="6">Alkylglycerol monooxygenase</fullName>
    </submittedName>
</protein>
<reference evidence="6 7" key="1">
    <citation type="journal article" date="2019" name="Sci. Rep.">
        <title>Orb-weaving spider Araneus ventricosus genome elucidates the spidroin gene catalogue.</title>
        <authorList>
            <person name="Kono N."/>
            <person name="Nakamura H."/>
            <person name="Ohtoshi R."/>
            <person name="Moran D.A.P."/>
            <person name="Shinohara A."/>
            <person name="Yoshida Y."/>
            <person name="Fujiwara M."/>
            <person name="Mori M."/>
            <person name="Tomita M."/>
            <person name="Arakawa K."/>
        </authorList>
    </citation>
    <scope>NUCLEOTIDE SEQUENCE [LARGE SCALE GENOMIC DNA]</scope>
</reference>
<feature type="non-terminal residue" evidence="6">
    <location>
        <position position="134"/>
    </location>
</feature>
<comment type="caution">
    <text evidence="6">The sequence shown here is derived from an EMBL/GenBank/DDBJ whole genome shotgun (WGS) entry which is preliminary data.</text>
</comment>
<keyword evidence="2" id="KW-0812">Transmembrane</keyword>
<evidence type="ECO:0000313" key="6">
    <source>
        <dbReference type="EMBL" id="GBL99867.1"/>
    </source>
</evidence>
<keyword evidence="6" id="KW-0503">Monooxygenase</keyword>
<comment type="subcellular location">
    <subcellularLocation>
        <location evidence="1">Endomembrane system</location>
        <topology evidence="1">Multi-pass membrane protein</topology>
    </subcellularLocation>
</comment>
<gene>
    <name evidence="6" type="primary">AGMO_0</name>
    <name evidence="6" type="ORF">AVEN_244231_1</name>
</gene>
<keyword evidence="5" id="KW-0472">Membrane</keyword>
<dbReference type="AlphaFoldDB" id="A0A4Y2C7X4"/>
<dbReference type="GO" id="GO:0050479">
    <property type="term" value="F:glyceryl-ether monooxygenase activity"/>
    <property type="evidence" value="ECO:0007669"/>
    <property type="project" value="TreeGrafter"/>
</dbReference>
<keyword evidence="7" id="KW-1185">Reference proteome</keyword>
<dbReference type="GO" id="GO:0016020">
    <property type="term" value="C:membrane"/>
    <property type="evidence" value="ECO:0007669"/>
    <property type="project" value="GOC"/>
</dbReference>
<evidence type="ECO:0000313" key="7">
    <source>
        <dbReference type="Proteomes" id="UP000499080"/>
    </source>
</evidence>
<proteinExistence type="predicted"/>
<dbReference type="EMBL" id="BGPR01085542">
    <property type="protein sequence ID" value="GBL99867.1"/>
    <property type="molecule type" value="Genomic_DNA"/>
</dbReference>
<evidence type="ECO:0000256" key="5">
    <source>
        <dbReference type="ARBA" id="ARBA00023136"/>
    </source>
</evidence>
<evidence type="ECO:0000256" key="3">
    <source>
        <dbReference type="ARBA" id="ARBA00022989"/>
    </source>
</evidence>
<evidence type="ECO:0000256" key="4">
    <source>
        <dbReference type="ARBA" id="ARBA00023002"/>
    </source>
</evidence>